<dbReference type="EMBL" id="JAUTXU010000037">
    <property type="protein sequence ID" value="KAK3717430.1"/>
    <property type="molecule type" value="Genomic_DNA"/>
</dbReference>
<reference evidence="1" key="1">
    <citation type="submission" date="2023-07" db="EMBL/GenBank/DDBJ databases">
        <title>Black Yeasts Isolated from many extreme environments.</title>
        <authorList>
            <person name="Coleine C."/>
            <person name="Stajich J.E."/>
            <person name="Selbmann L."/>
        </authorList>
    </citation>
    <scope>NUCLEOTIDE SEQUENCE</scope>
    <source>
        <strain evidence="1">CCFEE 5714</strain>
    </source>
</reference>
<dbReference type="Proteomes" id="UP001281147">
    <property type="component" value="Unassembled WGS sequence"/>
</dbReference>
<keyword evidence="2" id="KW-1185">Reference proteome</keyword>
<name>A0ACC3NL28_9PEZI</name>
<evidence type="ECO:0000313" key="2">
    <source>
        <dbReference type="Proteomes" id="UP001281147"/>
    </source>
</evidence>
<evidence type="ECO:0000313" key="1">
    <source>
        <dbReference type="EMBL" id="KAK3717430.1"/>
    </source>
</evidence>
<proteinExistence type="predicted"/>
<sequence length="948" mass="101995">MGPFNIVWLIWALMSYLCACACPQQSTRWLFVAAACTTPILIAFVHDIVAPSFYYVTQSDDIFPCLLRAPQTWIILAIAILLWWFWKKRGNTALACESRIPTQHSQSSTAGIDTPLLSAPHPQDRPTLSPLPDNFPQDAGEPGEQPISGSPAPPASSSGSPTWDTPAAPTPSSGNGSPALLGKGAGSSPSDVPSADNGAPIGEPPASPTPATGDGSPAPPSQAASCSPSAAPPTCSAPFGQPLKRPAPISGTRLPKQRGKATPYLPPPAPPGCNDAPEHATSTVSTPPSAYDGVLIHSVTPPSSPPLSESTSSAPRPPGKPSAPTSQPSGFDGASLGKITPSKAIVKHLLSPVQDESTAHCLSSICGEVYAEENEPSSSLAEEPLLLDTTIVGTTIVIEPDFIDEMDTGDSATADQVTAGADQWSEDGVADEPQYLSSSIPDAADESSLDSFVMDLYDGEVAETDQTLQFTSDRFYDPADADMLDPGVEFNGAAPETVDDIRGDYADCGDLAEPDHGVDGMDVIPGPNQTSDTLSLPDHDMDDPAAGGQTTGNDALPSERQSVAAASWDSSSAQSLEDSGYYSRSEENSDEQNQHSEAQAYDPYEDPYRNAASPPYYTYSTGTLSPYNSIIPSFDVSDELYQDNVCSEGQRSRSEDEGDDNEKQPYDPSKEMYTSNASPSHYRYPPSVQTPYNPVVPARQVITNVSNVPSTDFMDTLSKHAAAYQQIHGLGGVGSSLSPIKKAIPKRERSPDPDHESEPDESRDGRADAGHSITKRGRLDPPQSSDTATTIARFARSPMYPDDTFHPLKTLSCAPACRLVRRWCTRSIDAVEELERFCYKGKIVDHEDLEDHISVPEHLKEFEHMPHRIKQIREYVTNGSSKKDAWDTTDTAKIPLVQAKKMMEAWNELRDMLEALPDLLCDISDCFDDIVDELELLRSSWKDRKKNE</sequence>
<gene>
    <name evidence="1" type="ORF">LTR37_005820</name>
</gene>
<organism evidence="1 2">
    <name type="scientific">Vermiconidia calcicola</name>
    <dbReference type="NCBI Taxonomy" id="1690605"/>
    <lineage>
        <taxon>Eukaryota</taxon>
        <taxon>Fungi</taxon>
        <taxon>Dikarya</taxon>
        <taxon>Ascomycota</taxon>
        <taxon>Pezizomycotina</taxon>
        <taxon>Dothideomycetes</taxon>
        <taxon>Dothideomycetidae</taxon>
        <taxon>Mycosphaerellales</taxon>
        <taxon>Extremaceae</taxon>
        <taxon>Vermiconidia</taxon>
    </lineage>
</organism>
<protein>
    <submittedName>
        <fullName evidence="1">Uncharacterized protein</fullName>
    </submittedName>
</protein>
<comment type="caution">
    <text evidence="1">The sequence shown here is derived from an EMBL/GenBank/DDBJ whole genome shotgun (WGS) entry which is preliminary data.</text>
</comment>
<accession>A0ACC3NL28</accession>